<dbReference type="CDD" id="cd04301">
    <property type="entry name" value="NAT_SF"/>
    <property type="match status" value="1"/>
</dbReference>
<accession>A0A916NEI6</accession>
<dbReference type="PANTHER" id="PTHR10545:SF29">
    <property type="entry name" value="GH14572P-RELATED"/>
    <property type="match status" value="1"/>
</dbReference>
<evidence type="ECO:0000313" key="6">
    <source>
        <dbReference type="Proteomes" id="UP000683507"/>
    </source>
</evidence>
<comment type="similarity">
    <text evidence="1">Belongs to the acetyltransferase family.</text>
</comment>
<organism evidence="5 6">
    <name type="scientific">Parvicella tangerina</name>
    <dbReference type="NCBI Taxonomy" id="2829795"/>
    <lineage>
        <taxon>Bacteria</taxon>
        <taxon>Pseudomonadati</taxon>
        <taxon>Bacteroidota</taxon>
        <taxon>Flavobacteriia</taxon>
        <taxon>Flavobacteriales</taxon>
        <taxon>Parvicellaceae</taxon>
        <taxon>Parvicella</taxon>
    </lineage>
</organism>
<dbReference type="KEGG" id="ptan:CRYO30217_00050"/>
<protein>
    <recommendedName>
        <fullName evidence="4">N-acetyltransferase domain-containing protein</fullName>
    </recommendedName>
</protein>
<sequence length="151" mass="17566">MSSVLIRKADKSDVPALLSLVKELADYEKCPNEVEVDRTEMEDAGFGPNKVFDAFVAESNSEVVGMAIFYTGYSTWKGKTLYLEDFLVTENWRRKGIGKLLFDRIIEEAKLRNVRRMDWQVLEWNQPAIQFYKKYACELDPEWINGRIKLS</sequence>
<reference evidence="5" key="1">
    <citation type="submission" date="2021-04" db="EMBL/GenBank/DDBJ databases">
        <authorList>
            <person name="Rodrigo-Torres L."/>
            <person name="Arahal R. D."/>
            <person name="Lucena T."/>
        </authorList>
    </citation>
    <scope>NUCLEOTIDE SEQUENCE</scope>
    <source>
        <strain evidence="5">AS29M-1</strain>
    </source>
</reference>
<dbReference type="FunFam" id="3.40.630.30:FF:000064">
    <property type="entry name" value="GNAT family acetyltransferase"/>
    <property type="match status" value="1"/>
</dbReference>
<dbReference type="Pfam" id="PF00583">
    <property type="entry name" value="Acetyltransf_1"/>
    <property type="match status" value="1"/>
</dbReference>
<name>A0A916NEI6_9FLAO</name>
<dbReference type="Gene3D" id="3.40.630.30">
    <property type="match status" value="1"/>
</dbReference>
<dbReference type="Proteomes" id="UP000683507">
    <property type="component" value="Chromosome"/>
</dbReference>
<feature type="domain" description="N-acetyltransferase" evidence="4">
    <location>
        <begin position="4"/>
        <end position="151"/>
    </location>
</feature>
<dbReference type="AlphaFoldDB" id="A0A916NEI6"/>
<keyword evidence="2" id="KW-0808">Transferase</keyword>
<dbReference type="GO" id="GO:0008080">
    <property type="term" value="F:N-acetyltransferase activity"/>
    <property type="evidence" value="ECO:0007669"/>
    <property type="project" value="UniProtKB-ARBA"/>
</dbReference>
<dbReference type="RefSeq" id="WP_258540295.1">
    <property type="nucleotide sequence ID" value="NZ_OU015584.1"/>
</dbReference>
<evidence type="ECO:0000259" key="4">
    <source>
        <dbReference type="PROSITE" id="PS51186"/>
    </source>
</evidence>
<dbReference type="EMBL" id="OU015584">
    <property type="protein sequence ID" value="CAG5076294.1"/>
    <property type="molecule type" value="Genomic_DNA"/>
</dbReference>
<evidence type="ECO:0000313" key="5">
    <source>
        <dbReference type="EMBL" id="CAG5076294.1"/>
    </source>
</evidence>
<dbReference type="InterPro" id="IPR051016">
    <property type="entry name" value="Diverse_Substrate_AcTransf"/>
</dbReference>
<evidence type="ECO:0000256" key="3">
    <source>
        <dbReference type="ARBA" id="ARBA00023315"/>
    </source>
</evidence>
<dbReference type="PROSITE" id="PS51186">
    <property type="entry name" value="GNAT"/>
    <property type="match status" value="1"/>
</dbReference>
<dbReference type="PANTHER" id="PTHR10545">
    <property type="entry name" value="DIAMINE N-ACETYLTRANSFERASE"/>
    <property type="match status" value="1"/>
</dbReference>
<proteinExistence type="inferred from homology"/>
<evidence type="ECO:0000256" key="2">
    <source>
        <dbReference type="ARBA" id="ARBA00022679"/>
    </source>
</evidence>
<keyword evidence="3" id="KW-0012">Acyltransferase</keyword>
<keyword evidence="6" id="KW-1185">Reference proteome</keyword>
<evidence type="ECO:0000256" key="1">
    <source>
        <dbReference type="ARBA" id="ARBA00008694"/>
    </source>
</evidence>
<dbReference type="InterPro" id="IPR000182">
    <property type="entry name" value="GNAT_dom"/>
</dbReference>
<dbReference type="SUPFAM" id="SSF55729">
    <property type="entry name" value="Acyl-CoA N-acyltransferases (Nat)"/>
    <property type="match status" value="1"/>
</dbReference>
<gene>
    <name evidence="5" type="ORF">CRYO30217_00050</name>
</gene>
<dbReference type="InterPro" id="IPR016181">
    <property type="entry name" value="Acyl_CoA_acyltransferase"/>
</dbReference>